<feature type="transmembrane region" description="Helical" evidence="6">
    <location>
        <begin position="488"/>
        <end position="514"/>
    </location>
</feature>
<feature type="compositionally biased region" description="Basic and acidic residues" evidence="5">
    <location>
        <begin position="1"/>
        <end position="13"/>
    </location>
</feature>
<keyword evidence="2 6" id="KW-0812">Transmembrane</keyword>
<sequence>MENGERKISRAVDKFASPQLSAPKGAAGGESVFSAAEGAEQEYGSFRTASYSSARDSPSMLGAIGVNPKNLELSKANTQMVVRPMVHTPTVTRIFSRVEPGSLRGSIFTLSSSAIGAGVLSLPLVMKNTGLVMGVGLTIIGALLALMSMNMLVDTAEVVLFARGATGNRQISYSELVAQILGPAWGITLEITLVVYCFGTIVGYLLVIGKAIGGTCEALNIPMASPGTPIMLAAALALPLALFRDISSLAYSSLLAICSMVYVCMSITYQGVAEGTVQNLPTPIAKIDSNFCSSATIVFFAYNCHVNVFSIYSSLHYPLVSRMKKVTQRAVALEVFLYICVAVSGYLLFHDETAGNILQNFPPTNLMMTIGKAGVACALTASLPLCLHPARENFYLLLDKCTNTLNRQPAAINQNDGLDSMNTPLLRADAQSEEIEVASARSVQTERTRTTGGKTGKQPLRPLLFHIIVTLSMMGGALYLALNVPGVSIVFSFLGATACVVICYALPIIMYTSVLDQRNVLGTNRGLIICQKISLWLLLGVLTVIGAISASSSAMEVFYLIRGKKD</sequence>
<evidence type="ECO:0000256" key="5">
    <source>
        <dbReference type="SAM" id="MobiDB-lite"/>
    </source>
</evidence>
<proteinExistence type="predicted"/>
<feature type="transmembrane region" description="Helical" evidence="6">
    <location>
        <begin position="131"/>
        <end position="153"/>
    </location>
</feature>
<dbReference type="PANTHER" id="PTHR22950:SF702">
    <property type="entry name" value="AMINO ACID TRANSPORTER PROTEIN"/>
    <property type="match status" value="1"/>
</dbReference>
<feature type="transmembrane region" description="Helical" evidence="6">
    <location>
        <begin position="107"/>
        <end position="125"/>
    </location>
</feature>
<protein>
    <recommendedName>
        <fullName evidence="7">Amino acid transporter transmembrane domain-containing protein</fullName>
    </recommendedName>
</protein>
<evidence type="ECO:0000256" key="2">
    <source>
        <dbReference type="ARBA" id="ARBA00022692"/>
    </source>
</evidence>
<evidence type="ECO:0000256" key="4">
    <source>
        <dbReference type="ARBA" id="ARBA00023136"/>
    </source>
</evidence>
<name>A0A7S4DP50_9EUKA</name>
<dbReference type="PANTHER" id="PTHR22950">
    <property type="entry name" value="AMINO ACID TRANSPORTER"/>
    <property type="match status" value="1"/>
</dbReference>
<reference evidence="8" key="1">
    <citation type="submission" date="2021-01" db="EMBL/GenBank/DDBJ databases">
        <authorList>
            <person name="Corre E."/>
            <person name="Pelletier E."/>
            <person name="Niang G."/>
            <person name="Scheremetjew M."/>
            <person name="Finn R."/>
            <person name="Kale V."/>
            <person name="Holt S."/>
            <person name="Cochrane G."/>
            <person name="Meng A."/>
            <person name="Brown T."/>
            <person name="Cohen L."/>
        </authorList>
    </citation>
    <scope>NUCLEOTIDE SEQUENCE</scope>
    <source>
        <strain evidence="8">CCCM811</strain>
    </source>
</reference>
<dbReference type="InterPro" id="IPR013057">
    <property type="entry name" value="AA_transpt_TM"/>
</dbReference>
<feature type="transmembrane region" description="Helical" evidence="6">
    <location>
        <begin position="369"/>
        <end position="387"/>
    </location>
</feature>
<feature type="transmembrane region" description="Helical" evidence="6">
    <location>
        <begin position="535"/>
        <end position="561"/>
    </location>
</feature>
<evidence type="ECO:0000313" key="8">
    <source>
        <dbReference type="EMBL" id="CAE0661075.1"/>
    </source>
</evidence>
<feature type="transmembrane region" description="Helical" evidence="6">
    <location>
        <begin position="331"/>
        <end position="349"/>
    </location>
</feature>
<comment type="subcellular location">
    <subcellularLocation>
        <location evidence="1">Membrane</location>
        <topology evidence="1">Multi-pass membrane protein</topology>
    </subcellularLocation>
</comment>
<evidence type="ECO:0000259" key="7">
    <source>
        <dbReference type="Pfam" id="PF01490"/>
    </source>
</evidence>
<feature type="transmembrane region" description="Helical" evidence="6">
    <location>
        <begin position="463"/>
        <end position="482"/>
    </location>
</feature>
<evidence type="ECO:0000256" key="1">
    <source>
        <dbReference type="ARBA" id="ARBA00004141"/>
    </source>
</evidence>
<keyword evidence="4 6" id="KW-0472">Membrane</keyword>
<feature type="transmembrane region" description="Helical" evidence="6">
    <location>
        <begin position="249"/>
        <end position="269"/>
    </location>
</feature>
<dbReference type="GO" id="GO:0016020">
    <property type="term" value="C:membrane"/>
    <property type="evidence" value="ECO:0007669"/>
    <property type="project" value="UniProtKB-SubCell"/>
</dbReference>
<keyword evidence="3 6" id="KW-1133">Transmembrane helix</keyword>
<feature type="transmembrane region" description="Helical" evidence="6">
    <location>
        <begin position="224"/>
        <end position="242"/>
    </location>
</feature>
<organism evidence="8">
    <name type="scientific">Lotharella globosa</name>
    <dbReference type="NCBI Taxonomy" id="91324"/>
    <lineage>
        <taxon>Eukaryota</taxon>
        <taxon>Sar</taxon>
        <taxon>Rhizaria</taxon>
        <taxon>Cercozoa</taxon>
        <taxon>Chlorarachniophyceae</taxon>
        <taxon>Lotharella</taxon>
    </lineage>
</organism>
<evidence type="ECO:0000256" key="6">
    <source>
        <dbReference type="SAM" id="Phobius"/>
    </source>
</evidence>
<dbReference type="EMBL" id="HBIV01017423">
    <property type="protein sequence ID" value="CAE0661075.1"/>
    <property type="molecule type" value="Transcribed_RNA"/>
</dbReference>
<accession>A0A7S4DP50</accession>
<dbReference type="Pfam" id="PF01490">
    <property type="entry name" value="Aa_trans"/>
    <property type="match status" value="1"/>
</dbReference>
<dbReference type="GO" id="GO:0015179">
    <property type="term" value="F:L-amino acid transmembrane transporter activity"/>
    <property type="evidence" value="ECO:0007669"/>
    <property type="project" value="TreeGrafter"/>
</dbReference>
<gene>
    <name evidence="8" type="ORF">LGLO00237_LOCUS12664</name>
</gene>
<feature type="transmembrane region" description="Helical" evidence="6">
    <location>
        <begin position="297"/>
        <end position="319"/>
    </location>
</feature>
<feature type="domain" description="Amino acid transporter transmembrane" evidence="7">
    <location>
        <begin position="101"/>
        <end position="547"/>
    </location>
</feature>
<evidence type="ECO:0000256" key="3">
    <source>
        <dbReference type="ARBA" id="ARBA00022989"/>
    </source>
</evidence>
<feature type="transmembrane region" description="Helical" evidence="6">
    <location>
        <begin position="193"/>
        <end position="212"/>
    </location>
</feature>
<feature type="region of interest" description="Disordered" evidence="5">
    <location>
        <begin position="1"/>
        <end position="33"/>
    </location>
</feature>
<dbReference type="AlphaFoldDB" id="A0A7S4DP50"/>